<reference evidence="7 8" key="1">
    <citation type="submission" date="2019-04" db="EMBL/GenBank/DDBJ databases">
        <title>Pedobacter sp. RP-3-15 sp. nov., isolated from Arctic soil.</title>
        <authorList>
            <person name="Dahal R.H."/>
            <person name="Kim D.-U."/>
        </authorList>
    </citation>
    <scope>NUCLEOTIDE SEQUENCE [LARGE SCALE GENOMIC DNA]</scope>
    <source>
        <strain evidence="7 8">RP-3-15</strain>
    </source>
</reference>
<dbReference type="GO" id="GO:0030416">
    <property type="term" value="P:methylamine metabolic process"/>
    <property type="evidence" value="ECO:0007669"/>
    <property type="project" value="InterPro"/>
</dbReference>
<keyword evidence="8" id="KW-1185">Reference proteome</keyword>
<feature type="transmembrane region" description="Helical" evidence="5">
    <location>
        <begin position="126"/>
        <end position="143"/>
    </location>
</feature>
<evidence type="ECO:0000256" key="1">
    <source>
        <dbReference type="ARBA" id="ARBA00004141"/>
    </source>
</evidence>
<comment type="caution">
    <text evidence="7">The sequence shown here is derived from an EMBL/GenBank/DDBJ whole genome shotgun (WGS) entry which is preliminary data.</text>
</comment>
<evidence type="ECO:0000256" key="4">
    <source>
        <dbReference type="ARBA" id="ARBA00023136"/>
    </source>
</evidence>
<dbReference type="Pfam" id="PF07291">
    <property type="entry name" value="MauE"/>
    <property type="match status" value="1"/>
</dbReference>
<evidence type="ECO:0000313" key="8">
    <source>
        <dbReference type="Proteomes" id="UP000307244"/>
    </source>
</evidence>
<dbReference type="OrthoDB" id="673785at2"/>
<keyword evidence="3 5" id="KW-1133">Transmembrane helix</keyword>
<proteinExistence type="predicted"/>
<keyword evidence="4 5" id="KW-0472">Membrane</keyword>
<feature type="transmembrane region" description="Helical" evidence="5">
    <location>
        <begin position="52"/>
        <end position="76"/>
    </location>
</feature>
<evidence type="ECO:0000259" key="6">
    <source>
        <dbReference type="Pfam" id="PF07291"/>
    </source>
</evidence>
<dbReference type="UniPathway" id="UPA00895"/>
<organism evidence="7 8">
    <name type="scientific">Pedobacter frigoris</name>
    <dbReference type="NCBI Taxonomy" id="2571272"/>
    <lineage>
        <taxon>Bacteria</taxon>
        <taxon>Pseudomonadati</taxon>
        <taxon>Bacteroidota</taxon>
        <taxon>Sphingobacteriia</taxon>
        <taxon>Sphingobacteriales</taxon>
        <taxon>Sphingobacteriaceae</taxon>
        <taxon>Pedobacter</taxon>
    </lineage>
</organism>
<dbReference type="Proteomes" id="UP000307244">
    <property type="component" value="Unassembled WGS sequence"/>
</dbReference>
<gene>
    <name evidence="7" type="ORF">FA047_02490</name>
</gene>
<evidence type="ECO:0000313" key="7">
    <source>
        <dbReference type="EMBL" id="TKC08983.1"/>
    </source>
</evidence>
<name>A0A4U1CNG3_9SPHI</name>
<evidence type="ECO:0000256" key="3">
    <source>
        <dbReference type="ARBA" id="ARBA00022989"/>
    </source>
</evidence>
<dbReference type="InterPro" id="IPR009908">
    <property type="entry name" value="Methylamine_util_MauE"/>
</dbReference>
<sequence length="147" mass="16676">MRQITIKDIHSTKLIVTIDVISSLFILLFAYSAVSKLLDYEQFKNELGRSPLLTAFAGQVAIGIPLIEIILSMLLMFSRFRFLALYGCFGLMIMFSTYIIAITKFADYIPCSCGGVLSRLNWNQHLWFNIVFVSLSIIAIISYQDES</sequence>
<dbReference type="EMBL" id="SWBQ01000001">
    <property type="protein sequence ID" value="TKC08983.1"/>
    <property type="molecule type" value="Genomic_DNA"/>
</dbReference>
<dbReference type="GO" id="GO:0016020">
    <property type="term" value="C:membrane"/>
    <property type="evidence" value="ECO:0007669"/>
    <property type="project" value="UniProtKB-SubCell"/>
</dbReference>
<comment type="subcellular location">
    <subcellularLocation>
        <location evidence="1">Membrane</location>
        <topology evidence="1">Multi-pass membrane protein</topology>
    </subcellularLocation>
</comment>
<evidence type="ECO:0000256" key="5">
    <source>
        <dbReference type="SAM" id="Phobius"/>
    </source>
</evidence>
<evidence type="ECO:0000256" key="2">
    <source>
        <dbReference type="ARBA" id="ARBA00022692"/>
    </source>
</evidence>
<accession>A0A4U1CNG3</accession>
<feature type="domain" description="Methylamine utilisation protein MauE" evidence="6">
    <location>
        <begin position="18"/>
        <end position="141"/>
    </location>
</feature>
<protein>
    <recommendedName>
        <fullName evidence="6">Methylamine utilisation protein MauE domain-containing protein</fullName>
    </recommendedName>
</protein>
<dbReference type="AlphaFoldDB" id="A0A4U1CNG3"/>
<dbReference type="RefSeq" id="WP_136834401.1">
    <property type="nucleotide sequence ID" value="NZ_SWBQ01000001.1"/>
</dbReference>
<keyword evidence="2 5" id="KW-0812">Transmembrane</keyword>
<feature type="transmembrane region" description="Helical" evidence="5">
    <location>
        <begin position="83"/>
        <end position="106"/>
    </location>
</feature>
<feature type="transmembrane region" description="Helical" evidence="5">
    <location>
        <begin position="12"/>
        <end position="32"/>
    </location>
</feature>